<dbReference type="InterPro" id="IPR003018">
    <property type="entry name" value="GAF"/>
</dbReference>
<dbReference type="AlphaFoldDB" id="A0A919VR06"/>
<dbReference type="RefSeq" id="WP_212998173.1">
    <property type="nucleotide sequence ID" value="NZ_BAAATW010000007.1"/>
</dbReference>
<reference evidence="4" key="1">
    <citation type="submission" date="2021-03" db="EMBL/GenBank/DDBJ databases">
        <title>Whole genome shotgun sequence of Actinoplanes consettensis NBRC 14913.</title>
        <authorList>
            <person name="Komaki H."/>
            <person name="Tamura T."/>
        </authorList>
    </citation>
    <scope>NUCLEOTIDE SEQUENCE</scope>
    <source>
        <strain evidence="4">NBRC 14913</strain>
    </source>
</reference>
<proteinExistence type="predicted"/>
<protein>
    <submittedName>
        <fullName evidence="4">GAF domain-containing protein</fullName>
    </submittedName>
</protein>
<evidence type="ECO:0000259" key="3">
    <source>
        <dbReference type="PROSITE" id="PS50921"/>
    </source>
</evidence>
<feature type="domain" description="ANTAR" evidence="3">
    <location>
        <begin position="171"/>
        <end position="232"/>
    </location>
</feature>
<dbReference type="Proteomes" id="UP000680865">
    <property type="component" value="Unassembled WGS sequence"/>
</dbReference>
<keyword evidence="1" id="KW-0805">Transcription regulation</keyword>
<dbReference type="EMBL" id="BOQP01000016">
    <property type="protein sequence ID" value="GIM73181.1"/>
    <property type="molecule type" value="Genomic_DNA"/>
</dbReference>
<dbReference type="InterPro" id="IPR012074">
    <property type="entry name" value="GAF_ANTAR"/>
</dbReference>
<dbReference type="InterPro" id="IPR029016">
    <property type="entry name" value="GAF-like_dom_sf"/>
</dbReference>
<comment type="caution">
    <text evidence="4">The sequence shown here is derived from an EMBL/GenBank/DDBJ whole genome shotgun (WGS) entry which is preliminary data.</text>
</comment>
<gene>
    <name evidence="4" type="ORF">Aco04nite_34030</name>
</gene>
<dbReference type="SMART" id="SM01012">
    <property type="entry name" value="ANTAR"/>
    <property type="match status" value="1"/>
</dbReference>
<dbReference type="Pfam" id="PF03861">
    <property type="entry name" value="ANTAR"/>
    <property type="match status" value="1"/>
</dbReference>
<dbReference type="GO" id="GO:0003723">
    <property type="term" value="F:RNA binding"/>
    <property type="evidence" value="ECO:0007669"/>
    <property type="project" value="InterPro"/>
</dbReference>
<dbReference type="InterPro" id="IPR005561">
    <property type="entry name" value="ANTAR"/>
</dbReference>
<evidence type="ECO:0000256" key="2">
    <source>
        <dbReference type="ARBA" id="ARBA00023163"/>
    </source>
</evidence>
<evidence type="ECO:0000313" key="4">
    <source>
        <dbReference type="EMBL" id="GIM73181.1"/>
    </source>
</evidence>
<keyword evidence="2" id="KW-0804">Transcription</keyword>
<dbReference type="Pfam" id="PF13185">
    <property type="entry name" value="GAF_2"/>
    <property type="match status" value="1"/>
</dbReference>
<name>A0A919VR06_9ACTN</name>
<evidence type="ECO:0000256" key="1">
    <source>
        <dbReference type="ARBA" id="ARBA00023015"/>
    </source>
</evidence>
<keyword evidence="5" id="KW-1185">Reference proteome</keyword>
<dbReference type="PROSITE" id="PS50921">
    <property type="entry name" value="ANTAR"/>
    <property type="match status" value="1"/>
</dbReference>
<evidence type="ECO:0000313" key="5">
    <source>
        <dbReference type="Proteomes" id="UP000680865"/>
    </source>
</evidence>
<accession>A0A919VR06</accession>
<dbReference type="Gene3D" id="3.30.450.40">
    <property type="match status" value="1"/>
</dbReference>
<organism evidence="4 5">
    <name type="scientific">Winogradskya consettensis</name>
    <dbReference type="NCBI Taxonomy" id="113560"/>
    <lineage>
        <taxon>Bacteria</taxon>
        <taxon>Bacillati</taxon>
        <taxon>Actinomycetota</taxon>
        <taxon>Actinomycetes</taxon>
        <taxon>Micromonosporales</taxon>
        <taxon>Micromonosporaceae</taxon>
        <taxon>Winogradskya</taxon>
    </lineage>
</organism>
<dbReference type="PIRSF" id="PIRSF036625">
    <property type="entry name" value="GAF_ANTAR"/>
    <property type="match status" value="1"/>
</dbReference>
<dbReference type="SUPFAM" id="SSF55781">
    <property type="entry name" value="GAF domain-like"/>
    <property type="match status" value="1"/>
</dbReference>
<dbReference type="InterPro" id="IPR036388">
    <property type="entry name" value="WH-like_DNA-bd_sf"/>
</dbReference>
<sequence length="243" mass="25928">MEDRSAFIADLITRQAAVHGGRPGFLRGVCAAAAEVLSASGAGVSVMTDDGTRGETAASDPASEHIEELQFILGEGPCMDAFASRRPVLIPDLGDPSTDAGGRWPFYTPAASAGGLRAVFAFPLQIGAARLGVLDVFRDRTGPLTAGEFADALTVADVTVAALLDRHVQARDSRVREIDNNDYADGHRAELFQAQGMVMVQLGVSLTEAMARIRAHAYAQERRLADVARDIVARRLHFDTEKP</sequence>
<dbReference type="Gene3D" id="1.10.10.10">
    <property type="entry name" value="Winged helix-like DNA-binding domain superfamily/Winged helix DNA-binding domain"/>
    <property type="match status" value="1"/>
</dbReference>